<feature type="region of interest" description="Disordered" evidence="11">
    <location>
        <begin position="157"/>
        <end position="197"/>
    </location>
</feature>
<comment type="caution">
    <text evidence="13">The sequence shown here is derived from an EMBL/GenBank/DDBJ whole genome shotgun (WGS) entry which is preliminary data.</text>
</comment>
<feature type="compositionally biased region" description="Low complexity" evidence="11">
    <location>
        <begin position="160"/>
        <end position="188"/>
    </location>
</feature>
<dbReference type="Proteomes" id="UP000521943">
    <property type="component" value="Unassembled WGS sequence"/>
</dbReference>
<dbReference type="OrthoDB" id="5599171at2759"/>
<evidence type="ECO:0000256" key="2">
    <source>
        <dbReference type="ARBA" id="ARBA00004496"/>
    </source>
</evidence>
<gene>
    <name evidence="13" type="ORF">DFP72DRAFT_929711</name>
</gene>
<reference evidence="13 14" key="1">
    <citation type="submission" date="2020-07" db="EMBL/GenBank/DDBJ databases">
        <title>Comparative genomics of pyrophilous fungi reveals a link between fire events and developmental genes.</title>
        <authorList>
            <consortium name="DOE Joint Genome Institute"/>
            <person name="Steindorff A.S."/>
            <person name="Carver A."/>
            <person name="Calhoun S."/>
            <person name="Stillman K."/>
            <person name="Liu H."/>
            <person name="Lipzen A."/>
            <person name="Pangilinan J."/>
            <person name="Labutti K."/>
            <person name="Bruns T.D."/>
            <person name="Grigoriev I.V."/>
        </authorList>
    </citation>
    <scope>NUCLEOTIDE SEQUENCE [LARGE SCALE GENOMIC DNA]</scope>
    <source>
        <strain evidence="13 14">CBS 144469</strain>
    </source>
</reference>
<dbReference type="GO" id="GO:0005737">
    <property type="term" value="C:cytoplasm"/>
    <property type="evidence" value="ECO:0007669"/>
    <property type="project" value="UniProtKB-SubCell"/>
</dbReference>
<sequence length="339" mass="38284">MPPRPNDNTAYRDVLMFEERLKTTAVSLQRRKARYQFFLAQLVLVIAVLLCEVLLPPDTSILVIPYRMTLQYFIGPAADEIKLHPYIATGMLFVAVTTLLLFFASGMYSEKIAYANKYVPHANRALRSFNMVLNVRKPSLRSKFAWNPINFFFPRPPQPSDSSARTPSPSRSARSRSSSVSRPMASLPPASNPRGELVFSSRVDKSFRDGYERYRSAFERKRAEKARAEARKTWWGRLLYRELEPAPAPAPGQPQTVRSVSSSSTSSNRGRGGGTQSRSSTPPTGSPLMMKSRDRSRSPPSTPSPPGTPRRERRRREEGEVSMRTLAIEKSFEHSQAQR</sequence>
<evidence type="ECO:0000256" key="10">
    <source>
        <dbReference type="ARBA" id="ARBA00030458"/>
    </source>
</evidence>
<evidence type="ECO:0000256" key="3">
    <source>
        <dbReference type="ARBA" id="ARBA00010998"/>
    </source>
</evidence>
<evidence type="ECO:0000256" key="11">
    <source>
        <dbReference type="SAM" id="MobiDB-lite"/>
    </source>
</evidence>
<keyword evidence="9" id="KW-0539">Nucleus</keyword>
<dbReference type="InterPro" id="IPR005605">
    <property type="entry name" value="Spo7"/>
</dbReference>
<evidence type="ECO:0000256" key="4">
    <source>
        <dbReference type="ARBA" id="ARBA00022490"/>
    </source>
</evidence>
<evidence type="ECO:0000313" key="14">
    <source>
        <dbReference type="Proteomes" id="UP000521943"/>
    </source>
</evidence>
<accession>A0A8H6HC93</accession>
<keyword evidence="7" id="KW-0443">Lipid metabolism</keyword>
<protein>
    <recommendedName>
        <fullName evidence="10">Transmembrane protein 188</fullName>
    </recommendedName>
</protein>
<name>A0A8H6HC93_9AGAR</name>
<feature type="compositionally biased region" description="Low complexity" evidence="11">
    <location>
        <begin position="276"/>
        <end position="287"/>
    </location>
</feature>
<evidence type="ECO:0000256" key="7">
    <source>
        <dbReference type="ARBA" id="ARBA00023098"/>
    </source>
</evidence>
<evidence type="ECO:0000256" key="5">
    <source>
        <dbReference type="ARBA" id="ARBA00022692"/>
    </source>
</evidence>
<evidence type="ECO:0000256" key="6">
    <source>
        <dbReference type="ARBA" id="ARBA00022989"/>
    </source>
</evidence>
<feature type="region of interest" description="Disordered" evidence="11">
    <location>
        <begin position="246"/>
        <end position="339"/>
    </location>
</feature>
<keyword evidence="14" id="KW-1185">Reference proteome</keyword>
<keyword evidence="4" id="KW-0963">Cytoplasm</keyword>
<feature type="transmembrane region" description="Helical" evidence="12">
    <location>
        <begin position="86"/>
        <end position="108"/>
    </location>
</feature>
<evidence type="ECO:0000256" key="12">
    <source>
        <dbReference type="SAM" id="Phobius"/>
    </source>
</evidence>
<dbReference type="PANTHER" id="PTHR20996:SF1">
    <property type="entry name" value="NUCLEAR ENVELOPE PHOSPHATASE-REGULATORY SUBUNIT 1"/>
    <property type="match status" value="1"/>
</dbReference>
<dbReference type="InterPro" id="IPR019168">
    <property type="entry name" value="NEP1-R1"/>
</dbReference>
<proteinExistence type="inferred from homology"/>
<dbReference type="AlphaFoldDB" id="A0A8H6HC93"/>
<dbReference type="GO" id="GO:0006629">
    <property type="term" value="P:lipid metabolic process"/>
    <property type="evidence" value="ECO:0007669"/>
    <property type="project" value="UniProtKB-KW"/>
</dbReference>
<dbReference type="GO" id="GO:0031965">
    <property type="term" value="C:nuclear membrane"/>
    <property type="evidence" value="ECO:0007669"/>
    <property type="project" value="UniProtKB-SubCell"/>
</dbReference>
<keyword evidence="6 12" id="KW-1133">Transmembrane helix</keyword>
<dbReference type="GO" id="GO:0019888">
    <property type="term" value="F:protein phosphatase regulator activity"/>
    <property type="evidence" value="ECO:0007669"/>
    <property type="project" value="InterPro"/>
</dbReference>
<evidence type="ECO:0000256" key="9">
    <source>
        <dbReference type="ARBA" id="ARBA00023242"/>
    </source>
</evidence>
<organism evidence="13 14">
    <name type="scientific">Ephemerocybe angulata</name>
    <dbReference type="NCBI Taxonomy" id="980116"/>
    <lineage>
        <taxon>Eukaryota</taxon>
        <taxon>Fungi</taxon>
        <taxon>Dikarya</taxon>
        <taxon>Basidiomycota</taxon>
        <taxon>Agaricomycotina</taxon>
        <taxon>Agaricomycetes</taxon>
        <taxon>Agaricomycetidae</taxon>
        <taxon>Agaricales</taxon>
        <taxon>Agaricineae</taxon>
        <taxon>Psathyrellaceae</taxon>
        <taxon>Ephemerocybe</taxon>
    </lineage>
</organism>
<dbReference type="PANTHER" id="PTHR20996">
    <property type="entry name" value="NUCLEAR ENVELOPE PHOSPHATASE-REGULATORY SUBUNIT 1"/>
    <property type="match status" value="1"/>
</dbReference>
<comment type="similarity">
    <text evidence="3">Belongs to the CNEP1R1 family.</text>
</comment>
<evidence type="ECO:0000313" key="13">
    <source>
        <dbReference type="EMBL" id="KAF6744313.1"/>
    </source>
</evidence>
<keyword evidence="5 12" id="KW-0812">Transmembrane</keyword>
<feature type="transmembrane region" description="Helical" evidence="12">
    <location>
        <begin position="37"/>
        <end position="55"/>
    </location>
</feature>
<feature type="compositionally biased region" description="Low complexity" evidence="11">
    <location>
        <begin position="254"/>
        <end position="269"/>
    </location>
</feature>
<comment type="subcellular location">
    <subcellularLocation>
        <location evidence="2">Cytoplasm</location>
    </subcellularLocation>
    <subcellularLocation>
        <location evidence="1">Nucleus membrane</location>
        <topology evidence="1">Multi-pass membrane protein</topology>
    </subcellularLocation>
</comment>
<dbReference type="Pfam" id="PF03907">
    <property type="entry name" value="Spo7"/>
    <property type="match status" value="1"/>
</dbReference>
<dbReference type="EMBL" id="JACGCI010000124">
    <property type="protein sequence ID" value="KAF6744313.1"/>
    <property type="molecule type" value="Genomic_DNA"/>
</dbReference>
<evidence type="ECO:0000256" key="1">
    <source>
        <dbReference type="ARBA" id="ARBA00004232"/>
    </source>
</evidence>
<dbReference type="GO" id="GO:0071595">
    <property type="term" value="C:Nem1-Spo7 phosphatase complex"/>
    <property type="evidence" value="ECO:0007669"/>
    <property type="project" value="InterPro"/>
</dbReference>
<keyword evidence="8 12" id="KW-0472">Membrane</keyword>
<evidence type="ECO:0000256" key="8">
    <source>
        <dbReference type="ARBA" id="ARBA00023136"/>
    </source>
</evidence>